<dbReference type="Pfam" id="PF01841">
    <property type="entry name" value="Transglut_core"/>
    <property type="match status" value="1"/>
</dbReference>
<sequence>MTTVQRTSEGRATQRRAFLKNAAAAASCAATVSALGTWPIRAGAQSATPERQFNPQPGAWRSFEVKTRVDVQLADGQTRVWLPVPSIDSDWQRTLDNRWDSNGRVTLSKDVAQGGVPATQWLAVEFMPGEKAPWVELSSRVQTRSRAVDWSAKSSQPQDKDLAFWTRPTALLPTDGIVRETALKATQGAKTDYEKVRAVYDWVVTNAYREPKVRGCGEGDIKTMLETGNLGGKCADINALFVGLCRAVGLPARDVYGLRLAPSAFGYKELGGNNMGNLSGAQHCRSEVYLKDHGWVAMDPADVAKVMRQETPEWIKTTQNPLVSPVNKALFGQWEGNWVGWNMAHDLNLPGAQKGPLGFLMYPVCETGPAGQIERLDSYTPDAFKYRVTAQEV</sequence>
<protein>
    <submittedName>
        <fullName evidence="2">Transglutaminase</fullName>
    </submittedName>
</protein>
<dbReference type="Proteomes" id="UP000292939">
    <property type="component" value="Chromosome"/>
</dbReference>
<evidence type="ECO:0000313" key="3">
    <source>
        <dbReference type="Proteomes" id="UP000292939"/>
    </source>
</evidence>
<evidence type="ECO:0000259" key="1">
    <source>
        <dbReference type="SMART" id="SM00460"/>
    </source>
</evidence>
<accession>A0A4P6UKI7</accession>
<name>A0A4P6UKI7_9BURK</name>
<organism evidence="2 3">
    <name type="scientific">Hylemonella gracilis</name>
    <dbReference type="NCBI Taxonomy" id="80880"/>
    <lineage>
        <taxon>Bacteria</taxon>
        <taxon>Pseudomonadati</taxon>
        <taxon>Pseudomonadota</taxon>
        <taxon>Betaproteobacteria</taxon>
        <taxon>Burkholderiales</taxon>
        <taxon>Comamonadaceae</taxon>
        <taxon>Hylemonella</taxon>
    </lineage>
</organism>
<dbReference type="Gene3D" id="3.10.620.30">
    <property type="match status" value="1"/>
</dbReference>
<reference evidence="2 3" key="1">
    <citation type="submission" date="2018-07" db="EMBL/GenBank/DDBJ databases">
        <title>Exploring interactions and the metabolic potential of the ultra-small soil bacteria Hylemonella gracilis.</title>
        <authorList>
            <person name="Tyc O."/>
            <person name="Kulkarni P."/>
            <person name="Gawehns F."/>
            <person name="Hundscheid M."/>
            <person name="Zweers H."/>
            <person name="Garbeva P."/>
        </authorList>
    </citation>
    <scope>NUCLEOTIDE SEQUENCE [LARGE SCALE GENOMIC DNA]</scope>
    <source>
        <strain evidence="2 3">NS1</strain>
    </source>
</reference>
<dbReference type="EMBL" id="CP031395">
    <property type="protein sequence ID" value="QBK05702.1"/>
    <property type="molecule type" value="Genomic_DNA"/>
</dbReference>
<dbReference type="OrthoDB" id="9804872at2"/>
<feature type="domain" description="Transglutaminase-like" evidence="1">
    <location>
        <begin position="226"/>
        <end position="302"/>
    </location>
</feature>
<dbReference type="SUPFAM" id="SSF54001">
    <property type="entry name" value="Cysteine proteinases"/>
    <property type="match status" value="1"/>
</dbReference>
<dbReference type="PANTHER" id="PTHR38339">
    <property type="entry name" value="TRANSGLUTAMINASE DOMAIN PROTEIN"/>
    <property type="match status" value="1"/>
</dbReference>
<dbReference type="InterPro" id="IPR002931">
    <property type="entry name" value="Transglutaminase-like"/>
</dbReference>
<dbReference type="RefSeq" id="WP_131280968.1">
    <property type="nucleotide sequence ID" value="NZ_CP031395.1"/>
</dbReference>
<dbReference type="AlphaFoldDB" id="A0A4P6UKI7"/>
<dbReference type="SMART" id="SM00460">
    <property type="entry name" value="TGc"/>
    <property type="match status" value="1"/>
</dbReference>
<proteinExistence type="predicted"/>
<dbReference type="PROSITE" id="PS51318">
    <property type="entry name" value="TAT"/>
    <property type="match status" value="1"/>
</dbReference>
<gene>
    <name evidence="2" type="ORF">DW355_14085</name>
</gene>
<evidence type="ECO:0000313" key="2">
    <source>
        <dbReference type="EMBL" id="QBK05702.1"/>
    </source>
</evidence>
<dbReference type="KEGG" id="hgr:DW355_14085"/>
<dbReference type="InterPro" id="IPR006311">
    <property type="entry name" value="TAT_signal"/>
</dbReference>
<dbReference type="PANTHER" id="PTHR38339:SF1">
    <property type="entry name" value="TRANSGLUTAMINASE-LIKE DOMAIN-CONTAINING PROTEIN"/>
    <property type="match status" value="1"/>
</dbReference>
<dbReference type="InterPro" id="IPR038765">
    <property type="entry name" value="Papain-like_cys_pep_sf"/>
</dbReference>